<evidence type="ECO:0000313" key="5">
    <source>
        <dbReference type="EMBL" id="GGU72954.1"/>
    </source>
</evidence>
<evidence type="ECO:0000313" key="7">
    <source>
        <dbReference type="Proteomes" id="UP000037395"/>
    </source>
</evidence>
<dbReference type="SMART" id="SM00345">
    <property type="entry name" value="HTH_GNTR"/>
    <property type="match status" value="1"/>
</dbReference>
<feature type="domain" description="HTH gntR-type" evidence="4">
    <location>
        <begin position="7"/>
        <end position="75"/>
    </location>
</feature>
<dbReference type="Gene3D" id="1.20.120.530">
    <property type="entry name" value="GntR ligand-binding domain-like"/>
    <property type="match status" value="1"/>
</dbReference>
<evidence type="ECO:0000256" key="3">
    <source>
        <dbReference type="ARBA" id="ARBA00023163"/>
    </source>
</evidence>
<dbReference type="OrthoDB" id="3575876at2"/>
<keyword evidence="1" id="KW-0805">Transcription regulation</keyword>
<dbReference type="GO" id="GO:0003700">
    <property type="term" value="F:DNA-binding transcription factor activity"/>
    <property type="evidence" value="ECO:0007669"/>
    <property type="project" value="InterPro"/>
</dbReference>
<evidence type="ECO:0000259" key="4">
    <source>
        <dbReference type="PROSITE" id="PS50949"/>
    </source>
</evidence>
<dbReference type="RefSeq" id="WP_030551806.1">
    <property type="nucleotide sequence ID" value="NZ_BMUB01000005.1"/>
</dbReference>
<dbReference type="SMART" id="SM00895">
    <property type="entry name" value="FCD"/>
    <property type="match status" value="1"/>
</dbReference>
<evidence type="ECO:0000313" key="6">
    <source>
        <dbReference type="EMBL" id="OEV34040.1"/>
    </source>
</evidence>
<dbReference type="InterPro" id="IPR011711">
    <property type="entry name" value="GntR_C"/>
</dbReference>
<dbReference type="Pfam" id="PF00392">
    <property type="entry name" value="GntR"/>
    <property type="match status" value="1"/>
</dbReference>
<dbReference type="Proteomes" id="UP000037395">
    <property type="component" value="Unassembled WGS sequence"/>
</dbReference>
<dbReference type="Proteomes" id="UP000610124">
    <property type="component" value="Unassembled WGS sequence"/>
</dbReference>
<dbReference type="GO" id="GO:0003677">
    <property type="term" value="F:DNA binding"/>
    <property type="evidence" value="ECO:0007669"/>
    <property type="project" value="UniProtKB-KW"/>
</dbReference>
<organism evidence="6 7">
    <name type="scientific">Kitasatospora aureofaciens</name>
    <name type="common">Streptomyces aureofaciens</name>
    <dbReference type="NCBI Taxonomy" id="1894"/>
    <lineage>
        <taxon>Bacteria</taxon>
        <taxon>Bacillati</taxon>
        <taxon>Actinomycetota</taxon>
        <taxon>Actinomycetes</taxon>
        <taxon>Kitasatosporales</taxon>
        <taxon>Streptomycetaceae</taxon>
        <taxon>Kitasatospora</taxon>
    </lineage>
</organism>
<dbReference type="SUPFAM" id="SSF48008">
    <property type="entry name" value="GntR ligand-binding domain-like"/>
    <property type="match status" value="1"/>
</dbReference>
<evidence type="ECO:0000256" key="1">
    <source>
        <dbReference type="ARBA" id="ARBA00023015"/>
    </source>
</evidence>
<keyword evidence="2" id="KW-0238">DNA-binding</keyword>
<comment type="caution">
    <text evidence="6">The sequence shown here is derived from an EMBL/GenBank/DDBJ whole genome shotgun (WGS) entry which is preliminary data.</text>
</comment>
<reference evidence="5" key="5">
    <citation type="submission" date="2020-09" db="EMBL/GenBank/DDBJ databases">
        <authorList>
            <person name="Sun Q."/>
            <person name="Ohkuma M."/>
        </authorList>
    </citation>
    <scope>NUCLEOTIDE SEQUENCE</scope>
    <source>
        <strain evidence="5">JCM 4434</strain>
    </source>
</reference>
<gene>
    <name evidence="5" type="ORF">GCM10010502_25700</name>
    <name evidence="6" type="ORF">HS99_0011390</name>
</gene>
<dbReference type="Gene3D" id="1.10.10.10">
    <property type="entry name" value="Winged helix-like DNA-binding domain superfamily/Winged helix DNA-binding domain"/>
    <property type="match status" value="1"/>
</dbReference>
<dbReference type="GeneID" id="97485678"/>
<reference evidence="7" key="4">
    <citation type="submission" date="2016-08" db="EMBL/GenBank/DDBJ databases">
        <title>Sequencing, assembly and comparative genomics of S. aureofaciens ATCC 10762.</title>
        <authorList>
            <person name="Gradnigo J.S."/>
            <person name="Johnson N."/>
            <person name="Somerville G.A."/>
        </authorList>
    </citation>
    <scope>NUCLEOTIDE SEQUENCE [LARGE SCALE GENOMIC DNA]</scope>
    <source>
        <strain evidence="7">ATCC 10762 / DSM 40127 / CCM 3239 / JCM 4008 / LMG 5968 / NBRC 12843 / NCIMB 8234 / A-377</strain>
    </source>
</reference>
<dbReference type="Pfam" id="PF07729">
    <property type="entry name" value="FCD"/>
    <property type="match status" value="1"/>
</dbReference>
<dbReference type="PRINTS" id="PR00035">
    <property type="entry name" value="HTHGNTR"/>
</dbReference>
<dbReference type="EMBL" id="JPRF03000054">
    <property type="protein sequence ID" value="OEV34040.1"/>
    <property type="molecule type" value="Genomic_DNA"/>
</dbReference>
<reference evidence="6" key="3">
    <citation type="submission" date="2016-08" db="EMBL/GenBank/DDBJ databases">
        <title>Sequencing, Assembly and Comparative Genomics of S. aureofaciens ATCC 10762.</title>
        <authorList>
            <person name="Gradnigo J.S."/>
            <person name="Johnson N."/>
            <person name="Somerville G.A."/>
        </authorList>
    </citation>
    <scope>NUCLEOTIDE SEQUENCE [LARGE SCALE GENOMIC DNA]</scope>
    <source>
        <strain evidence="6">ATCC 10762</strain>
    </source>
</reference>
<dbReference type="SUPFAM" id="SSF46785">
    <property type="entry name" value="Winged helix' DNA-binding domain"/>
    <property type="match status" value="1"/>
</dbReference>
<name>A0A1E7N023_KITAU</name>
<dbReference type="PANTHER" id="PTHR43537:SF47">
    <property type="entry name" value="REGULATORY PROTEIN GNTR HTH"/>
    <property type="match status" value="1"/>
</dbReference>
<dbReference type="PROSITE" id="PS50949">
    <property type="entry name" value="HTH_GNTR"/>
    <property type="match status" value="1"/>
</dbReference>
<evidence type="ECO:0000256" key="2">
    <source>
        <dbReference type="ARBA" id="ARBA00023125"/>
    </source>
</evidence>
<dbReference type="AlphaFoldDB" id="A0A1E7N023"/>
<sequence length="228" mass="23850">MTPLRPSPLAGQAADLIEQRIRAGEWPVGGKLPGEVALAKELGVGRSTVREALRTLAAAGMVHSRQGSGVFVTADRPAAGDWTTRLRAAELAHVYEVRTMVEVQAARLAAERRTATDLAAVDAALAARLAAGGADDTAFVDADIALHTAIVAAAHNPVLDDLFAQFAPVLREHLVALVGLFGLREGDPNQGYASHAELVRALHDGDPAAAGRVLATELESTRARLLSP</sequence>
<dbReference type="InterPro" id="IPR000524">
    <property type="entry name" value="Tscrpt_reg_HTH_GntR"/>
</dbReference>
<reference evidence="6 7" key="2">
    <citation type="submission" date="2014-07" db="EMBL/GenBank/DDBJ databases">
        <authorList>
            <person name="Zhang J.E."/>
            <person name="Yang H."/>
            <person name="Guo J."/>
            <person name="Deng Z."/>
            <person name="Luo H."/>
            <person name="Luo M."/>
            <person name="Zhao B."/>
        </authorList>
    </citation>
    <scope>NUCLEOTIDE SEQUENCE [LARGE SCALE GENOMIC DNA]</scope>
    <source>
        <strain evidence="6">ATCC 10762</strain>
        <strain evidence="7">ATCC 10762 / DSM 40127 / CCM 3239 / JCM 4008 / LMG 5968 / NBRC 12843 / NCIMB 8234 / A-377</strain>
    </source>
</reference>
<proteinExistence type="predicted"/>
<keyword evidence="3" id="KW-0804">Transcription</keyword>
<dbReference type="CDD" id="cd07377">
    <property type="entry name" value="WHTH_GntR"/>
    <property type="match status" value="1"/>
</dbReference>
<reference evidence="5" key="1">
    <citation type="journal article" date="2014" name="Int. J. Syst. Evol. Microbiol.">
        <title>Complete genome sequence of Corynebacterium casei LMG S-19264T (=DSM 44701T), isolated from a smear-ripened cheese.</title>
        <authorList>
            <consortium name="US DOE Joint Genome Institute (JGI-PGF)"/>
            <person name="Walter F."/>
            <person name="Albersmeier A."/>
            <person name="Kalinowski J."/>
            <person name="Ruckert C."/>
        </authorList>
    </citation>
    <scope>NUCLEOTIDE SEQUENCE</scope>
    <source>
        <strain evidence="5">JCM 4434</strain>
    </source>
</reference>
<accession>A0A8H9HLV5</accession>
<keyword evidence="7" id="KW-1185">Reference proteome</keyword>
<dbReference type="EMBL" id="BMUB01000005">
    <property type="protein sequence ID" value="GGU72954.1"/>
    <property type="molecule type" value="Genomic_DNA"/>
</dbReference>
<dbReference type="InterPro" id="IPR036390">
    <property type="entry name" value="WH_DNA-bd_sf"/>
</dbReference>
<accession>A0A1E7N023</accession>
<dbReference type="PANTHER" id="PTHR43537">
    <property type="entry name" value="TRANSCRIPTIONAL REGULATOR, GNTR FAMILY"/>
    <property type="match status" value="1"/>
</dbReference>
<protein>
    <submittedName>
        <fullName evidence="6">GntR family transcriptional regulator</fullName>
    </submittedName>
    <submittedName>
        <fullName evidence="5">Putative transcriptional regulator, GntR family protein</fullName>
    </submittedName>
</protein>
<dbReference type="InterPro" id="IPR008920">
    <property type="entry name" value="TF_FadR/GntR_C"/>
</dbReference>
<dbReference type="InterPro" id="IPR036388">
    <property type="entry name" value="WH-like_DNA-bd_sf"/>
</dbReference>